<dbReference type="AlphaFoldDB" id="A0A8C7ZHH3"/>
<dbReference type="PROSITE" id="PS51777">
    <property type="entry name" value="RH2"/>
    <property type="match status" value="1"/>
</dbReference>
<dbReference type="InterPro" id="IPR015943">
    <property type="entry name" value="WD40/YVTN_repeat-like_dom_sf"/>
</dbReference>
<feature type="coiled-coil region" evidence="1">
    <location>
        <begin position="144"/>
        <end position="171"/>
    </location>
</feature>
<proteinExistence type="predicted"/>
<dbReference type="InterPro" id="IPR034744">
    <property type="entry name" value="RH2"/>
</dbReference>
<keyword evidence="1" id="KW-0175">Coiled coil</keyword>
<dbReference type="InterPro" id="IPR036322">
    <property type="entry name" value="WD40_repeat_dom_sf"/>
</dbReference>
<evidence type="ECO:0000259" key="3">
    <source>
        <dbReference type="PROSITE" id="PS51777"/>
    </source>
</evidence>
<evidence type="ECO:0000256" key="1">
    <source>
        <dbReference type="SAM" id="Coils"/>
    </source>
</evidence>
<dbReference type="PANTHER" id="PTHR13886">
    <property type="entry name" value="JNK/SAPK-ASSOCIATED PROTEIN"/>
    <property type="match status" value="1"/>
</dbReference>
<organism evidence="4 5">
    <name type="scientific">Oryzias sinensis</name>
    <name type="common">Chinese medaka</name>
    <dbReference type="NCBI Taxonomy" id="183150"/>
    <lineage>
        <taxon>Eukaryota</taxon>
        <taxon>Metazoa</taxon>
        <taxon>Chordata</taxon>
        <taxon>Craniata</taxon>
        <taxon>Vertebrata</taxon>
        <taxon>Euteleostomi</taxon>
        <taxon>Actinopterygii</taxon>
        <taxon>Neopterygii</taxon>
        <taxon>Teleostei</taxon>
        <taxon>Neoteleostei</taxon>
        <taxon>Acanthomorphata</taxon>
        <taxon>Ovalentaria</taxon>
        <taxon>Atherinomorphae</taxon>
        <taxon>Beloniformes</taxon>
        <taxon>Adrianichthyidae</taxon>
        <taxon>Oryziinae</taxon>
        <taxon>Oryzias</taxon>
    </lineage>
</organism>
<dbReference type="GO" id="GO:0005078">
    <property type="term" value="F:MAP-kinase scaffold activity"/>
    <property type="evidence" value="ECO:0007669"/>
    <property type="project" value="InterPro"/>
</dbReference>
<dbReference type="FunFam" id="2.130.10.10:FF:000334">
    <property type="entry name" value="C-Jun-amino-terminal kinase-interacting protein 3 isoform X6"/>
    <property type="match status" value="1"/>
</dbReference>
<dbReference type="SUPFAM" id="SSF50978">
    <property type="entry name" value="WD40 repeat-like"/>
    <property type="match status" value="1"/>
</dbReference>
<keyword evidence="5" id="KW-1185">Reference proteome</keyword>
<dbReference type="GO" id="GO:0030159">
    <property type="term" value="F:signaling receptor complex adaptor activity"/>
    <property type="evidence" value="ECO:0007669"/>
    <property type="project" value="TreeGrafter"/>
</dbReference>
<dbReference type="GO" id="GO:0005737">
    <property type="term" value="C:cytoplasm"/>
    <property type="evidence" value="ECO:0007669"/>
    <property type="project" value="TreeGrafter"/>
</dbReference>
<feature type="compositionally biased region" description="Low complexity" evidence="2">
    <location>
        <begin position="537"/>
        <end position="555"/>
    </location>
</feature>
<dbReference type="InterPro" id="IPR032486">
    <property type="entry name" value="JIP_LZII"/>
</dbReference>
<evidence type="ECO:0000313" key="4">
    <source>
        <dbReference type="Ensembl" id="ENSOSIP00000043662.1"/>
    </source>
</evidence>
<feature type="region of interest" description="Disordered" evidence="2">
    <location>
        <begin position="1"/>
        <end position="20"/>
    </location>
</feature>
<dbReference type="Pfam" id="PF16471">
    <property type="entry name" value="JIP_LZII"/>
    <property type="match status" value="1"/>
</dbReference>
<dbReference type="PANTHER" id="PTHR13886:SF3">
    <property type="entry name" value="C-JUN-AMINO-TERMINAL KINASE-INTERACTING PROTEIN 3"/>
    <property type="match status" value="1"/>
</dbReference>
<protein>
    <submittedName>
        <fullName evidence="4">Mitogen-activated protein kinase 8 interacting protein 3</fullName>
    </submittedName>
</protein>
<feature type="compositionally biased region" description="Low complexity" evidence="2">
    <location>
        <begin position="9"/>
        <end position="20"/>
    </location>
</feature>
<dbReference type="InterPro" id="IPR039911">
    <property type="entry name" value="JIP3/JIP4"/>
</dbReference>
<dbReference type="Gene3D" id="1.20.5.1000">
    <property type="entry name" value="arf6 gtpase in complex with a specific effector, jip4"/>
    <property type="match status" value="1"/>
</dbReference>
<dbReference type="Pfam" id="PF19056">
    <property type="entry name" value="WD40_2"/>
    <property type="match status" value="1"/>
</dbReference>
<dbReference type="GO" id="GO:0019894">
    <property type="term" value="F:kinesin binding"/>
    <property type="evidence" value="ECO:0007669"/>
    <property type="project" value="TreeGrafter"/>
</dbReference>
<sequence length="956" mass="106301">TPSSTGSKSNTPTSSVPSATVTPINEGFLLQSDFDMVPAGNRRKSGKRLSRNMEVQVSQETRNVSIGEEMKIYNRSADLCIFVCFSPCQGIVNEAFGINTDSLYHEIKDAKSDIIGDVDAGAELMLFYPVLFLLLHRNALNIVKNDLIAKVDELSGEQEVLREELEAVRQSKNKVDFSSPIQDGDMTMTQRRRFTRVEMARVLMERNQYKERLMELQEAVRWTEMIRASRESPPIQEKKKSTIWQFFARLFSTSSSPPPVKRPYYSVNIHYKSPSPAGFTQRRSHTMCQISTSNRTLEFFPEDDSALLARREQRREQYRQVREHMRRDDGIMQACGWSVPSRLKQTTNDKEDNRMKNVPVPVYCRPLVEKDPNRKVLFFIHTNIIQKFQKMGLQTSTPTKTWLTTCTFNPCVLPRLLFQTKELQETDSMNSRVWILTSTHSASKVVIIDANQPGSLVDQFNVCNAHVLCISSVPAASESDYPAGEIVLDPGDGGAGTGDDASGVEGMLAGITLVGCATNCSVARTPTAPPMNGKIHPTQSAEEATEATEVPESTANQAEMRSGPPGPFMEHVFTDPQPRHADAFDSTGQSKDESSQPTDSEDGSQEAKNYTSVAPTMWLGAQNGWLYVHSAVGNWKKCLHSIKLKDSVLSLVHVKGRVLVALADGTLAIFHRSEDGQWDLSNYHLMDLGRPHHSIRCMAVVHDKVWCGYKNKIHVIQPKSMQIEKSFDAHPRRESQVRQLAWIGDGVWVSIRLDSTLRLYHAHTHQHLQDVDIEPYVSKMLGTGKLGFSFVRITALLIGGNRLWVGTGNGVIISIPLTETVVLHRGQLLGLRANKVSPTSGGVIHVYGDDGSEKSSGSFIPYCSMAQAQLCFHGHRDAVKFFVSVPGNVLATLNGSVLDSPSEGQSSTAPTENEAQSVQNVLVLSGGEGYIDFRIGEQPHQLKCCHERSHEYILAD</sequence>
<dbReference type="Gene3D" id="2.130.10.10">
    <property type="entry name" value="YVTN repeat-like/Quinoprotein amine dehydrogenase"/>
    <property type="match status" value="1"/>
</dbReference>
<dbReference type="Proteomes" id="UP000694383">
    <property type="component" value="Unplaced"/>
</dbReference>
<dbReference type="GO" id="GO:0008432">
    <property type="term" value="F:JUN kinase binding"/>
    <property type="evidence" value="ECO:0007669"/>
    <property type="project" value="TreeGrafter"/>
</dbReference>
<reference evidence="4" key="1">
    <citation type="submission" date="2025-08" db="UniProtKB">
        <authorList>
            <consortium name="Ensembl"/>
        </authorList>
    </citation>
    <scope>IDENTIFICATION</scope>
</reference>
<dbReference type="GeneTree" id="ENSGT00940000153496"/>
<accession>A0A8C7ZHH3</accession>
<reference evidence="4" key="2">
    <citation type="submission" date="2025-09" db="UniProtKB">
        <authorList>
            <consortium name="Ensembl"/>
        </authorList>
    </citation>
    <scope>IDENTIFICATION</scope>
</reference>
<evidence type="ECO:0000256" key="2">
    <source>
        <dbReference type="SAM" id="MobiDB-lite"/>
    </source>
</evidence>
<name>A0A8C7ZHH3_9TELE</name>
<feature type="domain" description="RH2" evidence="3">
    <location>
        <begin position="191"/>
        <end position="262"/>
    </location>
</feature>
<dbReference type="GO" id="GO:0016192">
    <property type="term" value="P:vesicle-mediated transport"/>
    <property type="evidence" value="ECO:0007669"/>
    <property type="project" value="TreeGrafter"/>
</dbReference>
<evidence type="ECO:0000313" key="5">
    <source>
        <dbReference type="Proteomes" id="UP000694383"/>
    </source>
</evidence>
<feature type="region of interest" description="Disordered" evidence="2">
    <location>
        <begin position="524"/>
        <end position="608"/>
    </location>
</feature>
<dbReference type="Ensembl" id="ENSOSIT00000045948.1">
    <property type="protein sequence ID" value="ENSOSIP00000043662.1"/>
    <property type="gene ID" value="ENSOSIG00000020930.1"/>
</dbReference>